<dbReference type="PANTHER" id="PTHR42648:SF32">
    <property type="entry name" value="RIBONUCLEASE H-LIKE DOMAIN, GAG-PRE-INTEGRASE DOMAIN PROTEIN-RELATED"/>
    <property type="match status" value="1"/>
</dbReference>
<organism evidence="2 3">
    <name type="scientific">Lactuca sativa</name>
    <name type="common">Garden lettuce</name>
    <dbReference type="NCBI Taxonomy" id="4236"/>
    <lineage>
        <taxon>Eukaryota</taxon>
        <taxon>Viridiplantae</taxon>
        <taxon>Streptophyta</taxon>
        <taxon>Embryophyta</taxon>
        <taxon>Tracheophyta</taxon>
        <taxon>Spermatophyta</taxon>
        <taxon>Magnoliopsida</taxon>
        <taxon>eudicotyledons</taxon>
        <taxon>Gunneridae</taxon>
        <taxon>Pentapetalae</taxon>
        <taxon>asterids</taxon>
        <taxon>campanulids</taxon>
        <taxon>Asterales</taxon>
        <taxon>Asteraceae</taxon>
        <taxon>Cichorioideae</taxon>
        <taxon>Cichorieae</taxon>
        <taxon>Lactucinae</taxon>
        <taxon>Lactuca</taxon>
    </lineage>
</organism>
<dbReference type="SUPFAM" id="SSF53098">
    <property type="entry name" value="Ribonuclease H-like"/>
    <property type="match status" value="1"/>
</dbReference>
<evidence type="ECO:0000256" key="1">
    <source>
        <dbReference type="SAM" id="MobiDB-lite"/>
    </source>
</evidence>
<dbReference type="InterPro" id="IPR036397">
    <property type="entry name" value="RNaseH_sf"/>
</dbReference>
<feature type="region of interest" description="Disordered" evidence="1">
    <location>
        <begin position="101"/>
        <end position="139"/>
    </location>
</feature>
<evidence type="ECO:0000313" key="3">
    <source>
        <dbReference type="Proteomes" id="UP000235145"/>
    </source>
</evidence>
<dbReference type="AlphaFoldDB" id="A0A9R1VWT5"/>
<sequence>MFQYICSSSFTPHGLVGPIPVRSLGGNKYTLVVVDEFTRFTWVVFLKKKSHAAQEIISLIRKNETLTELLSCPYDEVPHAEDEATISDSIVSVPSSLNQDTATRSSINSLGADETLEDEDSPATDNSSVSNSLESTSVSEHRYHPVDQIIGNIHDGVRTRSRVSNNFCMYVNFISMILPDMIHSALQDADWIKAMQEELNEFQRHKVWTLVPRP</sequence>
<feature type="compositionally biased region" description="Low complexity" evidence="1">
    <location>
        <begin position="126"/>
        <end position="138"/>
    </location>
</feature>
<protein>
    <recommendedName>
        <fullName evidence="4">Integrase catalytic domain-containing protein</fullName>
    </recommendedName>
</protein>
<proteinExistence type="predicted"/>
<dbReference type="Gene3D" id="3.30.420.10">
    <property type="entry name" value="Ribonuclease H-like superfamily/Ribonuclease H"/>
    <property type="match status" value="1"/>
</dbReference>
<reference evidence="2 3" key="1">
    <citation type="journal article" date="2017" name="Nat. Commun.">
        <title>Genome assembly with in vitro proximity ligation data and whole-genome triplication in lettuce.</title>
        <authorList>
            <person name="Reyes-Chin-Wo S."/>
            <person name="Wang Z."/>
            <person name="Yang X."/>
            <person name="Kozik A."/>
            <person name="Arikit S."/>
            <person name="Song C."/>
            <person name="Xia L."/>
            <person name="Froenicke L."/>
            <person name="Lavelle D.O."/>
            <person name="Truco M.J."/>
            <person name="Xia R."/>
            <person name="Zhu S."/>
            <person name="Xu C."/>
            <person name="Xu H."/>
            <person name="Xu X."/>
            <person name="Cox K."/>
            <person name="Korf I."/>
            <person name="Meyers B.C."/>
            <person name="Michelmore R.W."/>
        </authorList>
    </citation>
    <scope>NUCLEOTIDE SEQUENCE [LARGE SCALE GENOMIC DNA]</scope>
    <source>
        <strain evidence="3">cv. Salinas</strain>
        <tissue evidence="2">Seedlings</tissue>
    </source>
</reference>
<dbReference type="GO" id="GO:0003676">
    <property type="term" value="F:nucleic acid binding"/>
    <property type="evidence" value="ECO:0007669"/>
    <property type="project" value="InterPro"/>
</dbReference>
<evidence type="ECO:0000313" key="2">
    <source>
        <dbReference type="EMBL" id="KAJ0212748.1"/>
    </source>
</evidence>
<dbReference type="InterPro" id="IPR012337">
    <property type="entry name" value="RNaseH-like_sf"/>
</dbReference>
<keyword evidence="3" id="KW-1185">Reference proteome</keyword>
<comment type="caution">
    <text evidence="2">The sequence shown here is derived from an EMBL/GenBank/DDBJ whole genome shotgun (WGS) entry which is preliminary data.</text>
</comment>
<accession>A0A9R1VWT5</accession>
<dbReference type="Proteomes" id="UP000235145">
    <property type="component" value="Unassembled WGS sequence"/>
</dbReference>
<dbReference type="EMBL" id="NBSK02000004">
    <property type="protein sequence ID" value="KAJ0212748.1"/>
    <property type="molecule type" value="Genomic_DNA"/>
</dbReference>
<dbReference type="PANTHER" id="PTHR42648">
    <property type="entry name" value="TRANSPOSASE, PUTATIVE-RELATED"/>
    <property type="match status" value="1"/>
</dbReference>
<gene>
    <name evidence="2" type="ORF">LSAT_V11C400213150</name>
</gene>
<name>A0A9R1VWT5_LACSA</name>
<evidence type="ECO:0008006" key="4">
    <source>
        <dbReference type="Google" id="ProtNLM"/>
    </source>
</evidence>
<dbReference type="InterPro" id="IPR039537">
    <property type="entry name" value="Retrotran_Ty1/copia-like"/>
</dbReference>